<dbReference type="Gene3D" id="2.102.20.10">
    <property type="entry name" value="Beta-galactosidase, domain 2"/>
    <property type="match status" value="1"/>
</dbReference>
<protein>
    <submittedName>
        <fullName evidence="5">Beta-galactosidase</fullName>
        <ecNumber evidence="5">3.2.1.23</ecNumber>
    </submittedName>
</protein>
<feature type="signal peptide" evidence="3">
    <location>
        <begin position="1"/>
        <end position="26"/>
    </location>
</feature>
<evidence type="ECO:0000313" key="5">
    <source>
        <dbReference type="EMBL" id="MFA9190703.1"/>
    </source>
</evidence>
<dbReference type="InterPro" id="IPR017853">
    <property type="entry name" value="GH"/>
</dbReference>
<keyword evidence="5" id="KW-0326">Glycosidase</keyword>
<gene>
    <name evidence="5" type="ORF">AAGV28_04900</name>
</gene>
<dbReference type="PANTHER" id="PTHR23421">
    <property type="entry name" value="BETA-GALACTOSIDASE RELATED"/>
    <property type="match status" value="1"/>
</dbReference>
<comment type="similarity">
    <text evidence="1 2">Belongs to the glycosyl hydrolase 35 family.</text>
</comment>
<dbReference type="PRINTS" id="PR00742">
    <property type="entry name" value="GLHYDRLASE35"/>
</dbReference>
<name>A0ABV4T9J1_9FLAO</name>
<dbReference type="Gene3D" id="3.20.20.80">
    <property type="entry name" value="Glycosidases"/>
    <property type="match status" value="1"/>
</dbReference>
<evidence type="ECO:0000313" key="6">
    <source>
        <dbReference type="Proteomes" id="UP001574169"/>
    </source>
</evidence>
<keyword evidence="3" id="KW-0732">Signal</keyword>
<keyword evidence="5" id="KW-0378">Hydrolase</keyword>
<dbReference type="RefSeq" id="WP_373405709.1">
    <property type="nucleotide sequence ID" value="NZ_JBCFQL010000004.1"/>
</dbReference>
<evidence type="ECO:0000256" key="2">
    <source>
        <dbReference type="RuleBase" id="RU003679"/>
    </source>
</evidence>
<evidence type="ECO:0000256" key="1">
    <source>
        <dbReference type="ARBA" id="ARBA00009809"/>
    </source>
</evidence>
<dbReference type="InterPro" id="IPR001944">
    <property type="entry name" value="Glycoside_Hdrlase_35"/>
</dbReference>
<dbReference type="Pfam" id="PF01301">
    <property type="entry name" value="Glyco_hydro_35"/>
    <property type="match status" value="1"/>
</dbReference>
<feature type="domain" description="Glycoside hydrolase 35 catalytic" evidence="4">
    <location>
        <begin position="67"/>
        <end position="428"/>
    </location>
</feature>
<organism evidence="5 6">
    <name type="scientific">Flavobacterium zubiriense</name>
    <dbReference type="NCBI Taxonomy" id="3138075"/>
    <lineage>
        <taxon>Bacteria</taxon>
        <taxon>Pseudomonadati</taxon>
        <taxon>Bacteroidota</taxon>
        <taxon>Flavobacteriia</taxon>
        <taxon>Flavobacteriales</taxon>
        <taxon>Flavobacteriaceae</taxon>
        <taxon>Flavobacterium</taxon>
    </lineage>
</organism>
<dbReference type="EMBL" id="JBCFQL010000004">
    <property type="protein sequence ID" value="MFA9190703.1"/>
    <property type="molecule type" value="Genomic_DNA"/>
</dbReference>
<dbReference type="InterPro" id="IPR031330">
    <property type="entry name" value="Gly_Hdrlase_35_cat"/>
</dbReference>
<accession>A0ABV4T9J1</accession>
<proteinExistence type="inferred from homology"/>
<sequence>MKKIKIFSLFTITLFLFSAVSIDVTAQNNYSIDITRVNTDVIRGHLDLGGTNTKGDKIDVNSFYLERNGNPFIPVIGEFHFSRYPHQYWDEQLKKMKAGGITVVATYVFWNMHEFKEGTFDWSGDLNVRKFTELCAKNGLEVIMRIGPFAHGEIRNGGLPDWLYGRPIDVRSNDLVYLYYVNRLYQEIGKQLKGLLFKDNGPIVGVQLENEYQHSTAPWGFTYQDAPKERTVAGRDKKIIQDGVGINDKGNEFADVGRDHMKTLKKLAIDAGLVAPIYTATGWGYATIVEKGSIPVMAGYAYPFWTAGNSPSPFYLFKNIHQKPDYAPVSYDVNLYPSLAAELGTGMAVTYTRRPRVPGESFLPMMVRTVGSGTNGLGFYMYHGGTTPSIGNYFLTEGAGLHNKSYDYQAPIGEFGKVSSGYYPLKLMNYFLKSYGNDLAPLYPILPSTNDSIKATDTSTLRYAVRGDGNKGYLFMHNFQDHLEMKDLSGLKINVATNSGQLTFPDTGTFTLKAGSSAIFPFNVNYDGVAIRMATVQPFCKFTNKNKKYNVMVSIDGIAPEIVLKGKIKVNGQGIKTIIRNGNTVVVCSTEKINEFEINGVSFLVLPNSEAEKGYLIGQSDNQKLVISDALVLDNNVTTTLISNNQENIDFAVYPFAAVTSVDGKLTKGKSTIKSISVWKLNVPKADTTIQLVQADNSHFVLKAGSLDLSKANDVFITFDYRGDRGICMMNGELQTDDLYTSKPWTIGLKRYQEALKTSDMYFYFMPMQKDAPYLSYLDKKVLPDFSDKKSFLEVKQPQISVEYKVNVEIK</sequence>
<dbReference type="Proteomes" id="UP001574169">
    <property type="component" value="Unassembled WGS sequence"/>
</dbReference>
<feature type="chain" id="PRO_5046987427" evidence="3">
    <location>
        <begin position="27"/>
        <end position="811"/>
    </location>
</feature>
<dbReference type="InterPro" id="IPR037110">
    <property type="entry name" value="Betagal_dom2_sf"/>
</dbReference>
<reference evidence="5 6" key="1">
    <citation type="submission" date="2024-04" db="EMBL/GenBank/DDBJ databases">
        <title>New Clade of Flavobacterium.</title>
        <authorList>
            <person name="Matos L."/>
            <person name="Proenca D.N."/>
            <person name="Fransisco R.M."/>
            <person name="Chung A.P."/>
            <person name="Maccario L."/>
            <person name="Sorensen S.J."/>
            <person name="Morais P.V."/>
        </authorList>
    </citation>
    <scope>NUCLEOTIDE SEQUENCE [LARGE SCALE GENOMIC DNA]</scope>
    <source>
        <strain evidence="5 6">FZUC8N2.13</strain>
    </source>
</reference>
<dbReference type="EC" id="3.2.1.23" evidence="5"/>
<keyword evidence="6" id="KW-1185">Reference proteome</keyword>
<evidence type="ECO:0000256" key="3">
    <source>
        <dbReference type="SAM" id="SignalP"/>
    </source>
</evidence>
<dbReference type="GO" id="GO:0004565">
    <property type="term" value="F:beta-galactosidase activity"/>
    <property type="evidence" value="ECO:0007669"/>
    <property type="project" value="UniProtKB-EC"/>
</dbReference>
<comment type="caution">
    <text evidence="5">The sequence shown here is derived from an EMBL/GenBank/DDBJ whole genome shotgun (WGS) entry which is preliminary data.</text>
</comment>
<evidence type="ECO:0000259" key="4">
    <source>
        <dbReference type="Pfam" id="PF01301"/>
    </source>
</evidence>
<dbReference type="SUPFAM" id="SSF51445">
    <property type="entry name" value="(Trans)glycosidases"/>
    <property type="match status" value="1"/>
</dbReference>